<dbReference type="AlphaFoldDB" id="A0A7W9DK66"/>
<dbReference type="EMBL" id="JACHCF010000004">
    <property type="protein sequence ID" value="MBB5620890.1"/>
    <property type="molecule type" value="Genomic_DNA"/>
</dbReference>
<evidence type="ECO:0000313" key="2">
    <source>
        <dbReference type="Proteomes" id="UP000537718"/>
    </source>
</evidence>
<sequence>MVIAQVNITQNHTIMAVTRLWRNAKSPILLKKLEQAEVGQSPTFLPHAIASEG</sequence>
<evidence type="ECO:0000313" key="1">
    <source>
        <dbReference type="EMBL" id="MBB5620890.1"/>
    </source>
</evidence>
<organism evidence="1 2">
    <name type="scientific">Pedobacter cryoconitis</name>
    <dbReference type="NCBI Taxonomy" id="188932"/>
    <lineage>
        <taxon>Bacteria</taxon>
        <taxon>Pseudomonadati</taxon>
        <taxon>Bacteroidota</taxon>
        <taxon>Sphingobacteriia</taxon>
        <taxon>Sphingobacteriales</taxon>
        <taxon>Sphingobacteriaceae</taxon>
        <taxon>Pedobacter</taxon>
    </lineage>
</organism>
<protein>
    <submittedName>
        <fullName evidence="1">Uncharacterized protein</fullName>
    </submittedName>
</protein>
<comment type="caution">
    <text evidence="1">The sequence shown here is derived from an EMBL/GenBank/DDBJ whole genome shotgun (WGS) entry which is preliminary data.</text>
</comment>
<proteinExistence type="predicted"/>
<accession>A0A7W9DK66</accession>
<gene>
    <name evidence="1" type="ORF">HDE69_001943</name>
</gene>
<name>A0A7W9DK66_9SPHI</name>
<reference evidence="1 2" key="1">
    <citation type="submission" date="2020-08" db="EMBL/GenBank/DDBJ databases">
        <title>Genomic Encyclopedia of Type Strains, Phase IV (KMG-V): Genome sequencing to study the core and pangenomes of soil and plant-associated prokaryotes.</title>
        <authorList>
            <person name="Whitman W."/>
        </authorList>
    </citation>
    <scope>NUCLEOTIDE SEQUENCE [LARGE SCALE GENOMIC DNA]</scope>
    <source>
        <strain evidence="1 2">MP7CTX6</strain>
    </source>
</reference>
<dbReference type="Proteomes" id="UP000537718">
    <property type="component" value="Unassembled WGS sequence"/>
</dbReference>